<gene>
    <name evidence="2" type="ORF">D6D10_09044</name>
</gene>
<reference evidence="2 3" key="1">
    <citation type="submission" date="2018-10" db="EMBL/GenBank/DDBJ databases">
        <title>Fifty Aureobasidium pullulans genomes reveal a recombining polyextremotolerant generalist.</title>
        <authorList>
            <person name="Gostincar C."/>
            <person name="Turk M."/>
            <person name="Zajc J."/>
            <person name="Gunde-Cimerman N."/>
        </authorList>
    </citation>
    <scope>NUCLEOTIDE SEQUENCE [LARGE SCALE GENOMIC DNA]</scope>
    <source>
        <strain evidence="2 3">EXF-9785</strain>
    </source>
</reference>
<name>A0A4S9J6I6_AURPU</name>
<feature type="transmembrane region" description="Helical" evidence="1">
    <location>
        <begin position="340"/>
        <end position="360"/>
    </location>
</feature>
<evidence type="ECO:0000313" key="2">
    <source>
        <dbReference type="EMBL" id="THX28997.1"/>
    </source>
</evidence>
<keyword evidence="1" id="KW-0812">Transmembrane</keyword>
<dbReference type="Proteomes" id="UP000308953">
    <property type="component" value="Unassembled WGS sequence"/>
</dbReference>
<proteinExistence type="predicted"/>
<accession>A0A4S9J6I6</accession>
<dbReference type="EMBL" id="QZAV01000346">
    <property type="protein sequence ID" value="THX28997.1"/>
    <property type="molecule type" value="Genomic_DNA"/>
</dbReference>
<evidence type="ECO:0008006" key="4">
    <source>
        <dbReference type="Google" id="ProtNLM"/>
    </source>
</evidence>
<sequence length="477" mass="54523">MTSSGVKDLFEATRLASPRRLVMYADKSWILAKDPPPTTEYVFISWHWASFKYDRNKPRREALASIKKMARHATLEAGLKAYWLDVQCVADEILGESPSSDVYGMADIVRNAHHVAIMLPSEHSFHKREWARRLWTLPEGMLAKGRLRIWTTMETGFTRTDLDRIEMTYEFWRPFENDERHYPARILAEYFENHIELSHIEMVIAAIAALSRQDSSNFTQADIAYALMGLLRRKITVNAEDTLFQAMAKLLSLTGENEYVLERMLSSYAYPAKDGKTAFRGLLSKDQFGTHLWDVRPLGEIVGVDDLDGMIYLNDCRTLPILHQRLPDQTRARFNELRPILFPALLLLDLLLFGLVWIYSGWRANTVYTLLACTSALIATSGPAPVEKSILEEDLMLIEGTLPLPQLEKLIFGISNDSLTYAVSSSPLTTQYHKADPTWLESFNIRRWMKELPWSRVACIANITTSTTHVNATKLSQ</sequence>
<evidence type="ECO:0000313" key="3">
    <source>
        <dbReference type="Proteomes" id="UP000308953"/>
    </source>
</evidence>
<organism evidence="2 3">
    <name type="scientific">Aureobasidium pullulans</name>
    <name type="common">Black yeast</name>
    <name type="synonym">Pullularia pullulans</name>
    <dbReference type="NCBI Taxonomy" id="5580"/>
    <lineage>
        <taxon>Eukaryota</taxon>
        <taxon>Fungi</taxon>
        <taxon>Dikarya</taxon>
        <taxon>Ascomycota</taxon>
        <taxon>Pezizomycotina</taxon>
        <taxon>Dothideomycetes</taxon>
        <taxon>Dothideomycetidae</taxon>
        <taxon>Dothideales</taxon>
        <taxon>Saccotheciaceae</taxon>
        <taxon>Aureobasidium</taxon>
    </lineage>
</organism>
<protein>
    <recommendedName>
        <fullName evidence="4">Heterokaryon incompatibility domain-containing protein</fullName>
    </recommendedName>
</protein>
<evidence type="ECO:0000256" key="1">
    <source>
        <dbReference type="SAM" id="Phobius"/>
    </source>
</evidence>
<dbReference type="AlphaFoldDB" id="A0A4S9J6I6"/>
<keyword evidence="1" id="KW-0472">Membrane</keyword>
<comment type="caution">
    <text evidence="2">The sequence shown here is derived from an EMBL/GenBank/DDBJ whole genome shotgun (WGS) entry which is preliminary data.</text>
</comment>
<keyword evidence="1" id="KW-1133">Transmembrane helix</keyword>